<dbReference type="InterPro" id="IPR012763">
    <property type="entry name" value="DNA_pol_III_sug/sutau_N"/>
</dbReference>
<evidence type="ECO:0000256" key="3">
    <source>
        <dbReference type="ARBA" id="ARBA00022679"/>
    </source>
</evidence>
<reference evidence="14" key="1">
    <citation type="submission" date="2018-05" db="EMBL/GenBank/DDBJ databases">
        <authorList>
            <person name="Lanie J.A."/>
            <person name="Ng W.-L."/>
            <person name="Kazmierczak K.M."/>
            <person name="Andrzejewski T.M."/>
            <person name="Davidsen T.M."/>
            <person name="Wayne K.J."/>
            <person name="Tettelin H."/>
            <person name="Glass J.I."/>
            <person name="Rusch D."/>
            <person name="Podicherti R."/>
            <person name="Tsui H.-C.T."/>
            <person name="Winkler M.E."/>
        </authorList>
    </citation>
    <scope>NUCLEOTIDE SEQUENCE</scope>
</reference>
<keyword evidence="3" id="KW-0808">Transferase</keyword>
<dbReference type="InterPro" id="IPR008921">
    <property type="entry name" value="DNA_pol3_clamp-load_cplx_C"/>
</dbReference>
<dbReference type="EC" id="2.7.7.7" evidence="2"/>
<dbReference type="GO" id="GO:0006261">
    <property type="term" value="P:DNA-templated DNA replication"/>
    <property type="evidence" value="ECO:0007669"/>
    <property type="project" value="TreeGrafter"/>
</dbReference>
<organism evidence="14">
    <name type="scientific">marine metagenome</name>
    <dbReference type="NCBI Taxonomy" id="408172"/>
    <lineage>
        <taxon>unclassified sequences</taxon>
        <taxon>metagenomes</taxon>
        <taxon>ecological metagenomes</taxon>
    </lineage>
</organism>
<dbReference type="Pfam" id="PF22608">
    <property type="entry name" value="DNAX_ATPase_lid"/>
    <property type="match status" value="1"/>
</dbReference>
<dbReference type="CDD" id="cd18137">
    <property type="entry name" value="HLD_clamp_pol_III_gamma_tau"/>
    <property type="match status" value="1"/>
</dbReference>
<dbReference type="Pfam" id="PF13177">
    <property type="entry name" value="DNA_pol3_delta2"/>
    <property type="match status" value="1"/>
</dbReference>
<comment type="catalytic activity">
    <reaction evidence="11">
        <text>DNA(n) + a 2'-deoxyribonucleoside 5'-triphosphate = DNA(n+1) + diphosphate</text>
        <dbReference type="Rhea" id="RHEA:22508"/>
        <dbReference type="Rhea" id="RHEA-COMP:17339"/>
        <dbReference type="Rhea" id="RHEA-COMP:17340"/>
        <dbReference type="ChEBI" id="CHEBI:33019"/>
        <dbReference type="ChEBI" id="CHEBI:61560"/>
        <dbReference type="ChEBI" id="CHEBI:173112"/>
        <dbReference type="EC" id="2.7.7.7"/>
    </reaction>
</comment>
<dbReference type="Gene3D" id="1.10.8.60">
    <property type="match status" value="1"/>
</dbReference>
<dbReference type="GO" id="GO:0003677">
    <property type="term" value="F:DNA binding"/>
    <property type="evidence" value="ECO:0007669"/>
    <property type="project" value="InterPro"/>
</dbReference>
<dbReference type="Gene3D" id="1.20.272.10">
    <property type="match status" value="1"/>
</dbReference>
<evidence type="ECO:0000256" key="1">
    <source>
        <dbReference type="ARBA" id="ARBA00006360"/>
    </source>
</evidence>
<dbReference type="GO" id="GO:0009360">
    <property type="term" value="C:DNA polymerase III complex"/>
    <property type="evidence" value="ECO:0007669"/>
    <property type="project" value="InterPro"/>
</dbReference>
<evidence type="ECO:0000256" key="6">
    <source>
        <dbReference type="ARBA" id="ARBA00022723"/>
    </source>
</evidence>
<evidence type="ECO:0000259" key="13">
    <source>
        <dbReference type="SMART" id="SM00382"/>
    </source>
</evidence>
<dbReference type="SUPFAM" id="SSF48019">
    <property type="entry name" value="post-AAA+ oligomerization domain-like"/>
    <property type="match status" value="1"/>
</dbReference>
<dbReference type="PANTHER" id="PTHR11669">
    <property type="entry name" value="REPLICATION FACTOR C / DNA POLYMERASE III GAMMA-TAU SUBUNIT"/>
    <property type="match status" value="1"/>
</dbReference>
<keyword evidence="5" id="KW-0235">DNA replication</keyword>
<evidence type="ECO:0000256" key="12">
    <source>
        <dbReference type="SAM" id="MobiDB-lite"/>
    </source>
</evidence>
<dbReference type="Gene3D" id="3.40.50.300">
    <property type="entry name" value="P-loop containing nucleotide triphosphate hydrolases"/>
    <property type="match status" value="1"/>
</dbReference>
<dbReference type="EMBL" id="UINC01033488">
    <property type="protein sequence ID" value="SVB22860.1"/>
    <property type="molecule type" value="Genomic_DNA"/>
</dbReference>
<dbReference type="NCBIfam" id="TIGR02397">
    <property type="entry name" value="dnaX_nterm"/>
    <property type="match status" value="1"/>
</dbReference>
<dbReference type="InterPro" id="IPR050238">
    <property type="entry name" value="DNA_Rep/Repair_Clamp_Loader"/>
</dbReference>
<dbReference type="NCBIfam" id="NF004046">
    <property type="entry name" value="PRK05563.1"/>
    <property type="match status" value="1"/>
</dbReference>
<sequence>MSYLVLARKWRPKFFSEVSGQNHVVKALQNSLKQNKVHHAFLFAGTRGVGKTTIARLLAKALNCEQGVVSEPCGKCESCKAIDNGHFMDLIEVDAASQRGIDDTRDLLENTQYTPTTGRYKVYLIDEVHQLTKEAFNALLKTLEEPPPHMKFLLATTESEKIPITVLSRCLKFNLKKISEENISKRMTEICKEEGIEFEDKAIDMISQASDGSLRDGLSLLDQALAYEDYNLTANQVSTMLGTIDSNFALNILSAVLSQDKDGLMEALNTVDQLYPDYSDLLDTIASLTQSIAFYQVIGSSKNIDSNGNNELINKLADEYSPEMIQLIYQMAITSKRDINIAPTTKEGFTMAILRMFAFQPSELKPMSNPSKPSEKQTNKKSTIKTTSKTVKNENKETNDNEKKGKLFNPKQWTADVSKMNLKGTVKQLVSHCMFGDLKDQTLQLYLDPENEHHLIERAVITLNDYLLNYYENITTVKIKVLKTNGTTLAKKKSEATEEQKIMNQSRIKSDPNLQEYMDMFDATIEDS</sequence>
<dbReference type="SUPFAM" id="SSF52540">
    <property type="entry name" value="P-loop containing nucleoside triphosphate hydrolases"/>
    <property type="match status" value="1"/>
</dbReference>
<comment type="similarity">
    <text evidence="1">Belongs to the DnaX/STICHEL family.</text>
</comment>
<dbReference type="InterPro" id="IPR003593">
    <property type="entry name" value="AAA+_ATPase"/>
</dbReference>
<proteinExistence type="inferred from homology"/>
<dbReference type="Pfam" id="PF12170">
    <property type="entry name" value="DNA_pol3_tau_5"/>
    <property type="match status" value="1"/>
</dbReference>
<dbReference type="CDD" id="cd00009">
    <property type="entry name" value="AAA"/>
    <property type="match status" value="1"/>
</dbReference>
<keyword evidence="6" id="KW-0479">Metal-binding</keyword>
<name>A0A382C9X7_9ZZZZ</name>
<dbReference type="InterPro" id="IPR021029">
    <property type="entry name" value="DNA_pol_III_tau_dom-5"/>
</dbReference>
<dbReference type="GO" id="GO:0046872">
    <property type="term" value="F:metal ion binding"/>
    <property type="evidence" value="ECO:0007669"/>
    <property type="project" value="UniProtKB-KW"/>
</dbReference>
<feature type="region of interest" description="Disordered" evidence="12">
    <location>
        <begin position="364"/>
        <end position="410"/>
    </location>
</feature>
<evidence type="ECO:0000256" key="7">
    <source>
        <dbReference type="ARBA" id="ARBA00022741"/>
    </source>
</evidence>
<evidence type="ECO:0000256" key="10">
    <source>
        <dbReference type="ARBA" id="ARBA00022932"/>
    </source>
</evidence>
<evidence type="ECO:0000313" key="14">
    <source>
        <dbReference type="EMBL" id="SVB22860.1"/>
    </source>
</evidence>
<feature type="domain" description="AAA+ ATPase" evidence="13">
    <location>
        <begin position="37"/>
        <end position="179"/>
    </location>
</feature>
<dbReference type="PANTHER" id="PTHR11669:SF0">
    <property type="entry name" value="PROTEIN STICHEL-LIKE 2"/>
    <property type="match status" value="1"/>
</dbReference>
<dbReference type="InterPro" id="IPR038249">
    <property type="entry name" value="PolIII_tau_V_sf"/>
</dbReference>
<keyword evidence="4" id="KW-0548">Nucleotidyltransferase</keyword>
<dbReference type="GO" id="GO:0005524">
    <property type="term" value="F:ATP binding"/>
    <property type="evidence" value="ECO:0007669"/>
    <property type="project" value="UniProtKB-KW"/>
</dbReference>
<dbReference type="InterPro" id="IPR001270">
    <property type="entry name" value="ClpA/B"/>
</dbReference>
<evidence type="ECO:0000256" key="2">
    <source>
        <dbReference type="ARBA" id="ARBA00012417"/>
    </source>
</evidence>
<keyword evidence="10" id="KW-0239">DNA-directed DNA polymerase</keyword>
<evidence type="ECO:0000256" key="11">
    <source>
        <dbReference type="ARBA" id="ARBA00049244"/>
    </source>
</evidence>
<evidence type="ECO:0000256" key="9">
    <source>
        <dbReference type="ARBA" id="ARBA00022840"/>
    </source>
</evidence>
<keyword evidence="7" id="KW-0547">Nucleotide-binding</keyword>
<dbReference type="FunFam" id="1.10.8.60:FF:000013">
    <property type="entry name" value="DNA polymerase III subunit gamma/tau"/>
    <property type="match status" value="1"/>
</dbReference>
<evidence type="ECO:0000256" key="4">
    <source>
        <dbReference type="ARBA" id="ARBA00022695"/>
    </source>
</evidence>
<dbReference type="FunFam" id="3.40.50.300:FF:000014">
    <property type="entry name" value="DNA polymerase III subunit gamma/tau"/>
    <property type="match status" value="1"/>
</dbReference>
<evidence type="ECO:0000256" key="5">
    <source>
        <dbReference type="ARBA" id="ARBA00022705"/>
    </source>
</evidence>
<keyword evidence="9" id="KW-0067">ATP-binding</keyword>
<keyword evidence="8" id="KW-0862">Zinc</keyword>
<dbReference type="AlphaFoldDB" id="A0A382C9X7"/>
<protein>
    <recommendedName>
        <fullName evidence="2">DNA-directed DNA polymerase</fullName>
        <ecNumber evidence="2">2.7.7.7</ecNumber>
    </recommendedName>
</protein>
<dbReference type="PRINTS" id="PR00300">
    <property type="entry name" value="CLPPROTEASEA"/>
</dbReference>
<dbReference type="InterPro" id="IPR027417">
    <property type="entry name" value="P-loop_NTPase"/>
</dbReference>
<evidence type="ECO:0000256" key="8">
    <source>
        <dbReference type="ARBA" id="ARBA00022833"/>
    </source>
</evidence>
<dbReference type="InterPro" id="IPR022754">
    <property type="entry name" value="DNA_pol_III_gamma-3"/>
</dbReference>
<dbReference type="Pfam" id="PF12169">
    <property type="entry name" value="DNA_pol3_gamma3"/>
    <property type="match status" value="1"/>
</dbReference>
<dbReference type="InterPro" id="IPR045085">
    <property type="entry name" value="HLD_clamp_pol_III_gamma_tau"/>
</dbReference>
<dbReference type="GO" id="GO:0003887">
    <property type="term" value="F:DNA-directed DNA polymerase activity"/>
    <property type="evidence" value="ECO:0007669"/>
    <property type="project" value="UniProtKB-KW"/>
</dbReference>
<gene>
    <name evidence="14" type="ORF">METZ01_LOCUS175714</name>
</gene>
<accession>A0A382C9X7</accession>
<dbReference type="Gene3D" id="3.30.300.150">
    <property type="entry name" value="DNA polymerase III, tau subunit, domain V"/>
    <property type="match status" value="1"/>
</dbReference>
<feature type="compositionally biased region" description="Basic and acidic residues" evidence="12">
    <location>
        <begin position="391"/>
        <end position="405"/>
    </location>
</feature>
<feature type="compositionally biased region" description="Low complexity" evidence="12">
    <location>
        <begin position="380"/>
        <end position="390"/>
    </location>
</feature>
<dbReference type="SMART" id="SM00382">
    <property type="entry name" value="AAA"/>
    <property type="match status" value="1"/>
</dbReference>